<evidence type="ECO:0000256" key="3">
    <source>
        <dbReference type="ARBA" id="ARBA00022692"/>
    </source>
</evidence>
<evidence type="ECO:0000259" key="7">
    <source>
        <dbReference type="Pfam" id="PF02706"/>
    </source>
</evidence>
<protein>
    <recommendedName>
        <fullName evidence="7">Polysaccharide chain length determinant N-terminal domain-containing protein</fullName>
    </recommendedName>
</protein>
<proteinExistence type="predicted"/>
<name>A0A0F8XGW2_9ZZZZ</name>
<keyword evidence="4 6" id="KW-1133">Transmembrane helix</keyword>
<dbReference type="PANTHER" id="PTHR32309">
    <property type="entry name" value="TYROSINE-PROTEIN KINASE"/>
    <property type="match status" value="1"/>
</dbReference>
<comment type="caution">
    <text evidence="8">The sequence shown here is derived from an EMBL/GenBank/DDBJ whole genome shotgun (WGS) entry which is preliminary data.</text>
</comment>
<evidence type="ECO:0000256" key="2">
    <source>
        <dbReference type="ARBA" id="ARBA00022475"/>
    </source>
</evidence>
<feature type="domain" description="Polysaccharide chain length determinant N-terminal" evidence="7">
    <location>
        <begin position="10"/>
        <end position="101"/>
    </location>
</feature>
<sequence>MEPIEIRRSSLRDFLHVLFKRKSQIILFFFVTVFTVAVGTFVIKPTYEAKTQLLVKMGRENLYVPPSGGNNPIISFNRDDQINSEIELLKSRSLAETVVASLGPGNIYKDL</sequence>
<dbReference type="PANTHER" id="PTHR32309:SF13">
    <property type="entry name" value="FERRIC ENTEROBACTIN TRANSPORT PROTEIN FEPE"/>
    <property type="match status" value="1"/>
</dbReference>
<accession>A0A0F8XGW2</accession>
<evidence type="ECO:0000256" key="5">
    <source>
        <dbReference type="ARBA" id="ARBA00023136"/>
    </source>
</evidence>
<gene>
    <name evidence="8" type="ORF">LCGC14_2947050</name>
</gene>
<dbReference type="InterPro" id="IPR003856">
    <property type="entry name" value="LPS_length_determ_N"/>
</dbReference>
<dbReference type="AlphaFoldDB" id="A0A0F8XGW2"/>
<evidence type="ECO:0000256" key="6">
    <source>
        <dbReference type="SAM" id="Phobius"/>
    </source>
</evidence>
<feature type="transmembrane region" description="Helical" evidence="6">
    <location>
        <begin position="25"/>
        <end position="43"/>
    </location>
</feature>
<dbReference type="EMBL" id="LAZR01059274">
    <property type="protein sequence ID" value="KKK68143.1"/>
    <property type="molecule type" value="Genomic_DNA"/>
</dbReference>
<dbReference type="Pfam" id="PF02706">
    <property type="entry name" value="Wzz"/>
    <property type="match status" value="1"/>
</dbReference>
<keyword evidence="5 6" id="KW-0472">Membrane</keyword>
<evidence type="ECO:0000256" key="4">
    <source>
        <dbReference type="ARBA" id="ARBA00022989"/>
    </source>
</evidence>
<dbReference type="GO" id="GO:0005886">
    <property type="term" value="C:plasma membrane"/>
    <property type="evidence" value="ECO:0007669"/>
    <property type="project" value="UniProtKB-SubCell"/>
</dbReference>
<dbReference type="InterPro" id="IPR050445">
    <property type="entry name" value="Bact_polysacc_biosynth/exp"/>
</dbReference>
<comment type="subcellular location">
    <subcellularLocation>
        <location evidence="1">Cell membrane</location>
        <topology evidence="1">Multi-pass membrane protein</topology>
    </subcellularLocation>
</comment>
<keyword evidence="2" id="KW-1003">Cell membrane</keyword>
<dbReference type="GO" id="GO:0004713">
    <property type="term" value="F:protein tyrosine kinase activity"/>
    <property type="evidence" value="ECO:0007669"/>
    <property type="project" value="TreeGrafter"/>
</dbReference>
<reference evidence="8" key="1">
    <citation type="journal article" date="2015" name="Nature">
        <title>Complex archaea that bridge the gap between prokaryotes and eukaryotes.</title>
        <authorList>
            <person name="Spang A."/>
            <person name="Saw J.H."/>
            <person name="Jorgensen S.L."/>
            <person name="Zaremba-Niedzwiedzka K."/>
            <person name="Martijn J."/>
            <person name="Lind A.E."/>
            <person name="van Eijk R."/>
            <person name="Schleper C."/>
            <person name="Guy L."/>
            <person name="Ettema T.J."/>
        </authorList>
    </citation>
    <scope>NUCLEOTIDE SEQUENCE</scope>
</reference>
<evidence type="ECO:0000313" key="8">
    <source>
        <dbReference type="EMBL" id="KKK68143.1"/>
    </source>
</evidence>
<organism evidence="8">
    <name type="scientific">marine sediment metagenome</name>
    <dbReference type="NCBI Taxonomy" id="412755"/>
    <lineage>
        <taxon>unclassified sequences</taxon>
        <taxon>metagenomes</taxon>
        <taxon>ecological metagenomes</taxon>
    </lineage>
</organism>
<evidence type="ECO:0000256" key="1">
    <source>
        <dbReference type="ARBA" id="ARBA00004651"/>
    </source>
</evidence>
<keyword evidence="3 6" id="KW-0812">Transmembrane</keyword>
<feature type="non-terminal residue" evidence="8">
    <location>
        <position position="111"/>
    </location>
</feature>